<protein>
    <recommendedName>
        <fullName evidence="1">N-acetyltransferase domain-containing protein</fullName>
    </recommendedName>
</protein>
<dbReference type="CDD" id="cd04301">
    <property type="entry name" value="NAT_SF"/>
    <property type="match status" value="1"/>
</dbReference>
<dbReference type="Proteomes" id="UP000799441">
    <property type="component" value="Unassembled WGS sequence"/>
</dbReference>
<dbReference type="EMBL" id="MU003765">
    <property type="protein sequence ID" value="KAF2726128.1"/>
    <property type="molecule type" value="Genomic_DNA"/>
</dbReference>
<dbReference type="PANTHER" id="PTHR42791">
    <property type="entry name" value="GNAT FAMILY ACETYLTRANSFERASE"/>
    <property type="match status" value="1"/>
</dbReference>
<proteinExistence type="predicted"/>
<accession>A0A9P4QIE4</accession>
<evidence type="ECO:0000313" key="3">
    <source>
        <dbReference type="Proteomes" id="UP000799441"/>
    </source>
</evidence>
<dbReference type="InterPro" id="IPR000182">
    <property type="entry name" value="GNAT_dom"/>
</dbReference>
<dbReference type="SUPFAM" id="SSF55729">
    <property type="entry name" value="Acyl-CoA N-acyltransferases (Nat)"/>
    <property type="match status" value="1"/>
</dbReference>
<feature type="domain" description="N-acetyltransferase" evidence="1">
    <location>
        <begin position="21"/>
        <end position="178"/>
    </location>
</feature>
<dbReference type="PANTHER" id="PTHR42791:SF17">
    <property type="entry name" value="ACETYLTRANSFERASE, GNAT FAMILY FAMILY (AFU_ORTHOLOGUE AFUA_8G05690)"/>
    <property type="match status" value="1"/>
</dbReference>
<name>A0A9P4QIE4_9PEZI</name>
<dbReference type="Gene3D" id="3.40.630.30">
    <property type="match status" value="1"/>
</dbReference>
<gene>
    <name evidence="2" type="ORF">K431DRAFT_280147</name>
</gene>
<dbReference type="Pfam" id="PF13673">
    <property type="entry name" value="Acetyltransf_10"/>
    <property type="match status" value="1"/>
</dbReference>
<evidence type="ECO:0000313" key="2">
    <source>
        <dbReference type="EMBL" id="KAF2726128.1"/>
    </source>
</evidence>
<reference evidence="2" key="1">
    <citation type="journal article" date="2020" name="Stud. Mycol.">
        <title>101 Dothideomycetes genomes: a test case for predicting lifestyles and emergence of pathogens.</title>
        <authorList>
            <person name="Haridas S."/>
            <person name="Albert R."/>
            <person name="Binder M."/>
            <person name="Bloem J."/>
            <person name="Labutti K."/>
            <person name="Salamov A."/>
            <person name="Andreopoulos B."/>
            <person name="Baker S."/>
            <person name="Barry K."/>
            <person name="Bills G."/>
            <person name="Bluhm B."/>
            <person name="Cannon C."/>
            <person name="Castanera R."/>
            <person name="Culley D."/>
            <person name="Daum C."/>
            <person name="Ezra D."/>
            <person name="Gonzalez J."/>
            <person name="Henrissat B."/>
            <person name="Kuo A."/>
            <person name="Liang C."/>
            <person name="Lipzen A."/>
            <person name="Lutzoni F."/>
            <person name="Magnuson J."/>
            <person name="Mondo S."/>
            <person name="Nolan M."/>
            <person name="Ohm R."/>
            <person name="Pangilinan J."/>
            <person name="Park H.-J."/>
            <person name="Ramirez L."/>
            <person name="Alfaro M."/>
            <person name="Sun H."/>
            <person name="Tritt A."/>
            <person name="Yoshinaga Y."/>
            <person name="Zwiers L.-H."/>
            <person name="Turgeon B."/>
            <person name="Goodwin S."/>
            <person name="Spatafora J."/>
            <person name="Crous P."/>
            <person name="Grigoriev I."/>
        </authorList>
    </citation>
    <scope>NUCLEOTIDE SEQUENCE</scope>
    <source>
        <strain evidence="2">CBS 116435</strain>
    </source>
</reference>
<dbReference type="GO" id="GO:0016747">
    <property type="term" value="F:acyltransferase activity, transferring groups other than amino-acyl groups"/>
    <property type="evidence" value="ECO:0007669"/>
    <property type="project" value="InterPro"/>
</dbReference>
<dbReference type="AlphaFoldDB" id="A0A9P4QIE4"/>
<dbReference type="InterPro" id="IPR052523">
    <property type="entry name" value="Trichothecene_AcTrans"/>
</dbReference>
<sequence length="178" mass="19754">MDDPDTTAWVQAIDQSSGDVIGVSKWSTDYKPASARLAEKAKAEKETIQQAAEVAIEKAPTNGENEAAQDEAYINTALFEASVQQKSKIIKDIFGDRKFLHFATLAVAPKYQRNGAGKKLLHTCLKFADKEGLDVFLEASPWAEALYAKNGFDIVGQTKYETGKEKPYIQNVMVRKHR</sequence>
<dbReference type="OrthoDB" id="2832510at2759"/>
<dbReference type="InterPro" id="IPR016181">
    <property type="entry name" value="Acyl_CoA_acyltransferase"/>
</dbReference>
<evidence type="ECO:0000259" key="1">
    <source>
        <dbReference type="PROSITE" id="PS51186"/>
    </source>
</evidence>
<dbReference type="PROSITE" id="PS51186">
    <property type="entry name" value="GNAT"/>
    <property type="match status" value="1"/>
</dbReference>
<organism evidence="2 3">
    <name type="scientific">Polychaeton citri CBS 116435</name>
    <dbReference type="NCBI Taxonomy" id="1314669"/>
    <lineage>
        <taxon>Eukaryota</taxon>
        <taxon>Fungi</taxon>
        <taxon>Dikarya</taxon>
        <taxon>Ascomycota</taxon>
        <taxon>Pezizomycotina</taxon>
        <taxon>Dothideomycetes</taxon>
        <taxon>Dothideomycetidae</taxon>
        <taxon>Capnodiales</taxon>
        <taxon>Capnodiaceae</taxon>
        <taxon>Polychaeton</taxon>
    </lineage>
</organism>
<keyword evidence="3" id="KW-1185">Reference proteome</keyword>
<comment type="caution">
    <text evidence="2">The sequence shown here is derived from an EMBL/GenBank/DDBJ whole genome shotgun (WGS) entry which is preliminary data.</text>
</comment>